<evidence type="ECO:0000313" key="1">
    <source>
        <dbReference type="EMBL" id="KIF59499.1"/>
    </source>
</evidence>
<protein>
    <submittedName>
        <fullName evidence="1">Uncharacterized protein</fullName>
    </submittedName>
</protein>
<dbReference type="EMBL" id="JTGH01000012">
    <property type="protein sequence ID" value="KIF59499.1"/>
    <property type="molecule type" value="Genomic_DNA"/>
</dbReference>
<comment type="caution">
    <text evidence="1">The sequence shown here is derived from an EMBL/GenBank/DDBJ whole genome shotgun (WGS) entry which is preliminary data.</text>
</comment>
<proteinExistence type="predicted"/>
<dbReference type="Proteomes" id="UP000031587">
    <property type="component" value="Unassembled WGS sequence"/>
</dbReference>
<name>A0AAE2A766_PSEFL</name>
<dbReference type="AlphaFoldDB" id="A0AAE2A766"/>
<organism evidence="1 2">
    <name type="scientific">Pseudomonas fluorescens</name>
    <dbReference type="NCBI Taxonomy" id="294"/>
    <lineage>
        <taxon>Bacteria</taxon>
        <taxon>Pseudomonadati</taxon>
        <taxon>Pseudomonadota</taxon>
        <taxon>Gammaproteobacteria</taxon>
        <taxon>Pseudomonadales</taxon>
        <taxon>Pseudomonadaceae</taxon>
        <taxon>Pseudomonas</taxon>
    </lineage>
</organism>
<dbReference type="RefSeq" id="WP_039769246.1">
    <property type="nucleotide sequence ID" value="NZ_CP048408.1"/>
</dbReference>
<gene>
    <name evidence="1" type="ORF">QS95_15205</name>
</gene>
<accession>A0AAE2A766</accession>
<reference evidence="1 2" key="1">
    <citation type="submission" date="2014-11" db="EMBL/GenBank/DDBJ databases">
        <title>Draft genome sequence of Pseudomonas fluorescens strains SF4c SF39a.</title>
        <authorList>
            <person name="Underwood G.E."/>
            <person name="Ly L.K."/>
            <person name="Bitzer A.S."/>
            <person name="Godino A."/>
            <person name="Bucci V."/>
            <person name="Fischer S."/>
            <person name="Silby M.W."/>
        </authorList>
    </citation>
    <scope>NUCLEOTIDE SEQUENCE [LARGE SCALE GENOMIC DNA]</scope>
    <source>
        <strain evidence="1 2">SF4c</strain>
    </source>
</reference>
<sequence>MTAQVKTLVAPILKEAENGVLFLSKLKGDAHGDVPPYQQAVAGDVITMKVETSTGNKWEARHTLTAAEVGKSVIFAIPKDVFEKKLVPGARAELHYTVTINNGNASSSPLLTVQLER</sequence>
<evidence type="ECO:0000313" key="2">
    <source>
        <dbReference type="Proteomes" id="UP000031587"/>
    </source>
</evidence>